<dbReference type="InterPro" id="IPR029058">
    <property type="entry name" value="AB_hydrolase_fold"/>
</dbReference>
<organism evidence="6 7">
    <name type="scientific">Arenimonas soli</name>
    <dbReference type="NCBI Taxonomy" id="2269504"/>
    <lineage>
        <taxon>Bacteria</taxon>
        <taxon>Pseudomonadati</taxon>
        <taxon>Pseudomonadota</taxon>
        <taxon>Gammaproteobacteria</taxon>
        <taxon>Lysobacterales</taxon>
        <taxon>Lysobacteraceae</taxon>
        <taxon>Arenimonas</taxon>
    </lineage>
</organism>
<name>A0ABQ1HCE8_9GAMM</name>
<keyword evidence="7" id="KW-1185">Reference proteome</keyword>
<dbReference type="SUPFAM" id="SSF82171">
    <property type="entry name" value="DPP6 N-terminal domain-like"/>
    <property type="match status" value="1"/>
</dbReference>
<dbReference type="SUPFAM" id="SSF53474">
    <property type="entry name" value="alpha/beta-Hydrolases"/>
    <property type="match status" value="1"/>
</dbReference>
<evidence type="ECO:0000313" key="6">
    <source>
        <dbReference type="EMBL" id="GGA68329.1"/>
    </source>
</evidence>
<gene>
    <name evidence="6" type="ORF">GCM10011521_03120</name>
</gene>
<proteinExistence type="predicted"/>
<keyword evidence="3" id="KW-0645">Protease</keyword>
<dbReference type="Gene3D" id="2.120.10.30">
    <property type="entry name" value="TolB, C-terminal domain"/>
    <property type="match status" value="2"/>
</dbReference>
<evidence type="ECO:0000256" key="2">
    <source>
        <dbReference type="ARBA" id="ARBA00022801"/>
    </source>
</evidence>
<keyword evidence="3" id="KW-0720">Serine protease</keyword>
<comment type="caution">
    <text evidence="6">The sequence shown here is derived from an EMBL/GenBank/DDBJ whole genome shotgun (WGS) entry which is preliminary data.</text>
</comment>
<reference evidence="7" key="1">
    <citation type="journal article" date="2019" name="Int. J. Syst. Evol. Microbiol.">
        <title>The Global Catalogue of Microorganisms (GCM) 10K type strain sequencing project: providing services to taxonomists for standard genome sequencing and annotation.</title>
        <authorList>
            <consortium name="The Broad Institute Genomics Platform"/>
            <consortium name="The Broad Institute Genome Sequencing Center for Infectious Disease"/>
            <person name="Wu L."/>
            <person name="Ma J."/>
        </authorList>
    </citation>
    <scope>NUCLEOTIDE SEQUENCE [LARGE SCALE GENOMIC DNA]</scope>
    <source>
        <strain evidence="7">CGMCC 1.15905</strain>
    </source>
</reference>
<accession>A0ABQ1HCE8</accession>
<feature type="signal peptide" evidence="4">
    <location>
        <begin position="1"/>
        <end position="20"/>
    </location>
</feature>
<dbReference type="InterPro" id="IPR011042">
    <property type="entry name" value="6-blade_b-propeller_TolB-like"/>
</dbReference>
<keyword evidence="2" id="KW-0378">Hydrolase</keyword>
<evidence type="ECO:0000256" key="3">
    <source>
        <dbReference type="ARBA" id="ARBA00022825"/>
    </source>
</evidence>
<dbReference type="Pfam" id="PF00326">
    <property type="entry name" value="Peptidase_S9"/>
    <property type="match status" value="1"/>
</dbReference>
<dbReference type="PANTHER" id="PTHR42776">
    <property type="entry name" value="SERINE PEPTIDASE S9 FAMILY MEMBER"/>
    <property type="match status" value="1"/>
</dbReference>
<dbReference type="InterPro" id="IPR001375">
    <property type="entry name" value="Peptidase_S9_cat"/>
</dbReference>
<dbReference type="Proteomes" id="UP000623419">
    <property type="component" value="Unassembled WGS sequence"/>
</dbReference>
<dbReference type="RefSeq" id="WP_188660427.1">
    <property type="nucleotide sequence ID" value="NZ_BMKC01000001.1"/>
</dbReference>
<feature type="domain" description="Peptidase S9 prolyl oligopeptidase catalytic" evidence="5">
    <location>
        <begin position="478"/>
        <end position="686"/>
    </location>
</feature>
<dbReference type="Pfam" id="PF07676">
    <property type="entry name" value="PD40"/>
    <property type="match status" value="2"/>
</dbReference>
<feature type="chain" id="PRO_5045283237" evidence="4">
    <location>
        <begin position="21"/>
        <end position="696"/>
    </location>
</feature>
<dbReference type="EMBL" id="BMKC01000001">
    <property type="protein sequence ID" value="GGA68329.1"/>
    <property type="molecule type" value="Genomic_DNA"/>
</dbReference>
<evidence type="ECO:0000259" key="5">
    <source>
        <dbReference type="Pfam" id="PF00326"/>
    </source>
</evidence>
<evidence type="ECO:0000313" key="7">
    <source>
        <dbReference type="Proteomes" id="UP000623419"/>
    </source>
</evidence>
<evidence type="ECO:0000256" key="1">
    <source>
        <dbReference type="ARBA" id="ARBA00022729"/>
    </source>
</evidence>
<keyword evidence="1 4" id="KW-0732">Signal</keyword>
<evidence type="ECO:0000256" key="4">
    <source>
        <dbReference type="SAM" id="SignalP"/>
    </source>
</evidence>
<protein>
    <submittedName>
        <fullName evidence="6">Alanyl dipeptidyl peptidase</fullName>
    </submittedName>
</protein>
<dbReference type="PANTHER" id="PTHR42776:SF13">
    <property type="entry name" value="DIPEPTIDYL-PEPTIDASE 5"/>
    <property type="match status" value="1"/>
</dbReference>
<dbReference type="InterPro" id="IPR011659">
    <property type="entry name" value="WD40"/>
</dbReference>
<dbReference type="Gene3D" id="3.40.50.1820">
    <property type="entry name" value="alpha/beta hydrolase"/>
    <property type="match status" value="1"/>
</dbReference>
<sequence>MNRKLTLCLAALFLPALAAAQSPRGFDARDLVRLDRVSAPTLSPDGRHLLVTVREVDFDANKASTGLWIRDLYARDLAPPKRFTPEGLGAGSAAFSPDGSAVYFLSSKSGSSQLWKQAVGGSEPEQVSDYPLPVGTFKLSPDGSAVALSFEVFTDCGTLACTKQRLDAMADAKTSGVLYDGLFVRHWDTWKDGRRNQLFVARFDADGKAGSEPARVSAGIEGDVPAKPFGGKDDYTWAPDGQSLVFAAKAVGREEAWSTDFDLYHARATGSGAPKNLTEANPPLDGGPVFSADGKTLYYRAMKHPGFEADRLALMAMDLASGKTREIAPDWDRSASNITLSADGKSIYTTTFDVGTYSLFKVDIASGEVTKLIGGGTVGGYDLAGDTLAYTFEDLDSPAQAFVARADGSQARQVTVQNGGVLGDIQFGAYEQFSFKGWNDETVYGYVVKPAGFEPGKQYPVAFLIHGGPQGSFGNNFHYRWNPQTYAGAGFAVVMIDFHGSVGYGQAFTDSITGDWGGKPLEDLQKGWAAAQEKYSFLDGDRACALGGSYGGYMVAWIAGNWPDGFDCLVNHAGVVDTRIMGFNTEELWFTEWENGGTPVQSPEAYEQFNPIKHVDKWKTPMLVIHGQLDYRVLVEQGLAAFSAAQRQGVPSQLLYFPDENHWILKPHNSVLWHDTVNAWLKRWTAQDAGAEPAKD</sequence>